<sequence length="146" mass="16645">MLHKPECYLSTYTQRTDLWAKSLLIPSNRSEEDPRGHLDPSRLRRLLCINPLDYSASGLSLFSEDISLFNRFTDCEECYDISFRDILTESKLCVLRGEIYLDGELIPPLTVEVLGDYSARIRLHGGSRKVCHIDCLQIPSSVGYVC</sequence>
<evidence type="ECO:0000313" key="1">
    <source>
        <dbReference type="EMBL" id="BAN65440.1"/>
    </source>
</evidence>
<organism evidence="1">
    <name type="scientific">Babesia bovis</name>
    <dbReference type="NCBI Taxonomy" id="5865"/>
    <lineage>
        <taxon>Eukaryota</taxon>
        <taxon>Sar</taxon>
        <taxon>Alveolata</taxon>
        <taxon>Apicomplexa</taxon>
        <taxon>Aconoidasida</taxon>
        <taxon>Piroplasmida</taxon>
        <taxon>Babesiidae</taxon>
        <taxon>Babesia</taxon>
    </lineage>
</organism>
<proteinExistence type="evidence at transcript level"/>
<dbReference type="GO" id="GO:0009982">
    <property type="term" value="F:pseudouridine synthase activity"/>
    <property type="evidence" value="ECO:0007669"/>
    <property type="project" value="InterPro"/>
</dbReference>
<dbReference type="GO" id="GO:0003723">
    <property type="term" value="F:RNA binding"/>
    <property type="evidence" value="ECO:0007669"/>
    <property type="project" value="InterPro"/>
</dbReference>
<accession>S6C9I1</accession>
<name>S6C9I1_BABBO</name>
<dbReference type="AlphaFoldDB" id="S6C9I1"/>
<dbReference type="GO" id="GO:0001522">
    <property type="term" value="P:pseudouridine synthesis"/>
    <property type="evidence" value="ECO:0007669"/>
    <property type="project" value="InterPro"/>
</dbReference>
<dbReference type="SUPFAM" id="SSF55120">
    <property type="entry name" value="Pseudouridine synthase"/>
    <property type="match status" value="1"/>
</dbReference>
<reference evidence="1" key="1">
    <citation type="journal article" date="2014" name="BMC Genomics">
        <title>The Babesia bovis gene and promoter model: an update from full-length EST analysis.</title>
        <authorList>
            <person name="Yamagishi J."/>
            <person name="Wakaguri H."/>
            <person name="Yokoyama N."/>
            <person name="Yamashita R."/>
            <person name="Suzuki Y."/>
            <person name="Xuan X."/>
            <person name="Igarashi I."/>
        </authorList>
    </citation>
    <scope>NUCLEOTIDE SEQUENCE</scope>
    <source>
        <strain evidence="1">Texas</strain>
    </source>
</reference>
<dbReference type="InterPro" id="IPR020103">
    <property type="entry name" value="PsdUridine_synth_cat_dom_sf"/>
</dbReference>
<protein>
    <submittedName>
        <fullName evidence="1">Uncharacterized protein</fullName>
    </submittedName>
</protein>
<dbReference type="EMBL" id="AK441646">
    <property type="protein sequence ID" value="BAN65440.1"/>
    <property type="molecule type" value="mRNA"/>
</dbReference>
<gene>
    <name evidence="1" type="primary">BBOV_III010100</name>
</gene>
<dbReference type="VEuPathDB" id="PiroplasmaDB:BBOV_III010100"/>